<dbReference type="Proteomes" id="UP000467214">
    <property type="component" value="Unassembled WGS sequence"/>
</dbReference>
<comment type="caution">
    <text evidence="2">The sequence shown here is derived from an EMBL/GenBank/DDBJ whole genome shotgun (WGS) entry which is preliminary data.</text>
</comment>
<evidence type="ECO:0000313" key="2">
    <source>
        <dbReference type="EMBL" id="MXR37747.1"/>
    </source>
</evidence>
<dbReference type="PANTHER" id="PTHR43451:SF1">
    <property type="entry name" value="ACETYLTRANSFERASE"/>
    <property type="match status" value="1"/>
</dbReference>
<dbReference type="PANTHER" id="PTHR43451">
    <property type="entry name" value="ACETYLTRANSFERASE (GNAT) FAMILY PROTEIN"/>
    <property type="match status" value="1"/>
</dbReference>
<gene>
    <name evidence="2" type="ORF">GQF02_12265</name>
</gene>
<reference evidence="2 3" key="1">
    <citation type="submission" date="2019-12" db="EMBL/GenBank/DDBJ databases">
        <title>Neisseriaceae gen. nov. sp. Genome sequencing and assembly.</title>
        <authorList>
            <person name="Liu Z."/>
            <person name="Li A."/>
        </authorList>
    </citation>
    <scope>NUCLEOTIDE SEQUENCE [LARGE SCALE GENOMIC DNA]</scope>
    <source>
        <strain evidence="2 3">B2N2-7</strain>
    </source>
</reference>
<evidence type="ECO:0000259" key="1">
    <source>
        <dbReference type="PROSITE" id="PS51186"/>
    </source>
</evidence>
<dbReference type="Pfam" id="PF13673">
    <property type="entry name" value="Acetyltransf_10"/>
    <property type="match status" value="1"/>
</dbReference>
<dbReference type="InterPro" id="IPR052564">
    <property type="entry name" value="N-acetyltrans/Recomb-assoc"/>
</dbReference>
<organism evidence="2 3">
    <name type="scientific">Craterilacuibacter sinensis</name>
    <dbReference type="NCBI Taxonomy" id="2686017"/>
    <lineage>
        <taxon>Bacteria</taxon>
        <taxon>Pseudomonadati</taxon>
        <taxon>Pseudomonadota</taxon>
        <taxon>Betaproteobacteria</taxon>
        <taxon>Neisseriales</taxon>
        <taxon>Neisseriaceae</taxon>
        <taxon>Craterilacuibacter</taxon>
    </lineage>
</organism>
<dbReference type="CDD" id="cd04301">
    <property type="entry name" value="NAT_SF"/>
    <property type="match status" value="1"/>
</dbReference>
<accession>A0A845BM78</accession>
<dbReference type="SUPFAM" id="SSF55729">
    <property type="entry name" value="Acyl-CoA N-acyltransferases (Nat)"/>
    <property type="match status" value="1"/>
</dbReference>
<dbReference type="GO" id="GO:0016747">
    <property type="term" value="F:acyltransferase activity, transferring groups other than amino-acyl groups"/>
    <property type="evidence" value="ECO:0007669"/>
    <property type="project" value="InterPro"/>
</dbReference>
<feature type="domain" description="N-acetyltransferase" evidence="1">
    <location>
        <begin position="1"/>
        <end position="123"/>
    </location>
</feature>
<dbReference type="EMBL" id="WSSB01000011">
    <property type="protein sequence ID" value="MXR37747.1"/>
    <property type="molecule type" value="Genomic_DNA"/>
</dbReference>
<dbReference type="InterPro" id="IPR000182">
    <property type="entry name" value="GNAT_dom"/>
</dbReference>
<dbReference type="PROSITE" id="PS51186">
    <property type="entry name" value="GNAT"/>
    <property type="match status" value="1"/>
</dbReference>
<protein>
    <submittedName>
        <fullName evidence="2">GNAT family N-acetyltransferase</fullName>
    </submittedName>
</protein>
<keyword evidence="3" id="KW-1185">Reference proteome</keyword>
<sequence>MAWAPALDPQQCLHWCDSMAHLSPYVVRRDGRIVAYADLQNDGLIDHFFVAASAAGCGVGRRLLAFLLEEAQRRGLARVYADVSLRAEALFAHQGFVVMQRRLVLKRGEQFANAHMVWQSPCARQDKAPLLR</sequence>
<name>A0A845BM78_9NEIS</name>
<keyword evidence="2" id="KW-0808">Transferase</keyword>
<proteinExistence type="predicted"/>
<dbReference type="AlphaFoldDB" id="A0A845BM78"/>
<dbReference type="InterPro" id="IPR016181">
    <property type="entry name" value="Acyl_CoA_acyltransferase"/>
</dbReference>
<evidence type="ECO:0000313" key="3">
    <source>
        <dbReference type="Proteomes" id="UP000467214"/>
    </source>
</evidence>
<dbReference type="Gene3D" id="3.40.630.30">
    <property type="match status" value="1"/>
</dbReference>